<keyword evidence="1" id="KW-0408">Iron</keyword>
<comment type="function">
    <text evidence="1">Catalyzes the cleavage of beta-carotene at its central double bond (15,15') to yield two molecules of all-trans-retinal.</text>
</comment>
<keyword evidence="1" id="KW-1003">Cell membrane</keyword>
<feature type="transmembrane region" description="Helical" evidence="1">
    <location>
        <begin position="157"/>
        <end position="178"/>
    </location>
</feature>
<sequence length="349" mass="36778">MATSTASSVSAPRSQTPAQSPTALAVWGSRITLGALAVGGILAALLDVSLSMEAQMVGYLIGMVALNLPHGGYEHFENLRHRRVSFSLRYIVLYLAFLVGFVGFFFVAPVVALGLAFSTAVIKGGHGGLKVMDALCGTEHLQSSWQRGLAAFVRGGAVMLVPLLAWPGVYVTFSTYMVHIFGAAGPLPLATRLSDVQVAVGTVYGLALVAHLGGGLYAGGLSRAWLTDAAETTLLVVYFTFVPMMLAVGLYFPLWYTLRQTARTTAVASDAPAPDRLSLPLTWAAMVLGALVTFGLMAGFYVLVPNPLGGAGLLGGAVAFYTIFVCLLALPHIVVGEWLDPARGIWYVP</sequence>
<comment type="similarity">
    <text evidence="1">Belongs to the Brp/Blh beta-carotene diooxygenase family.</text>
</comment>
<dbReference type="Proteomes" id="UP001155057">
    <property type="component" value="Unassembled WGS sequence"/>
</dbReference>
<gene>
    <name evidence="2" type="ORF">GGP61_002446</name>
</gene>
<dbReference type="GO" id="GO:0003834">
    <property type="term" value="F:beta-carotene 15,15'-dioxygenase activity"/>
    <property type="evidence" value="ECO:0007669"/>
    <property type="project" value="UniProtKB-EC"/>
</dbReference>
<comment type="catalytic activity">
    <reaction evidence="1">
        <text>all-trans-beta-carotene + O2 = 2 all-trans-retinal</text>
        <dbReference type="Rhea" id="RHEA:32887"/>
        <dbReference type="ChEBI" id="CHEBI:15379"/>
        <dbReference type="ChEBI" id="CHEBI:17579"/>
        <dbReference type="ChEBI" id="CHEBI:17898"/>
        <dbReference type="EC" id="1.13.11.63"/>
    </reaction>
</comment>
<keyword evidence="1" id="KW-0479">Metal-binding</keyword>
<keyword evidence="1" id="KW-0560">Oxidoreductase</keyword>
<feature type="transmembrane region" description="Helical" evidence="1">
    <location>
        <begin position="24"/>
        <end position="45"/>
    </location>
</feature>
<comment type="subcellular location">
    <subcellularLocation>
        <location evidence="1">Cell membrane</location>
        <topology evidence="1">Multi-pass membrane protein</topology>
    </subcellularLocation>
</comment>
<keyword evidence="1" id="KW-1133">Transmembrane helix</keyword>
<dbReference type="Pfam" id="PF15461">
    <property type="entry name" value="BCD"/>
    <property type="match status" value="1"/>
</dbReference>
<dbReference type="NCBIfam" id="TIGR03753">
    <property type="entry name" value="blh_monoox"/>
    <property type="match status" value="1"/>
</dbReference>
<name>A0A9X2Q630_9BACT</name>
<dbReference type="GO" id="GO:0010436">
    <property type="term" value="F:carotenoid dioxygenase activity"/>
    <property type="evidence" value="ECO:0007669"/>
    <property type="project" value="UniProtKB-UniRule"/>
</dbReference>
<feature type="transmembrane region" description="Helical" evidence="1">
    <location>
        <begin position="93"/>
        <end position="122"/>
    </location>
</feature>
<feature type="transmembrane region" description="Helical" evidence="1">
    <location>
        <begin position="232"/>
        <end position="252"/>
    </location>
</feature>
<dbReference type="AlphaFoldDB" id="A0A9X2Q630"/>
<keyword evidence="1" id="KW-0472">Membrane</keyword>
<keyword evidence="1" id="KW-0812">Transmembrane</keyword>
<keyword evidence="1" id="KW-0223">Dioxygenase</keyword>
<proteinExistence type="inferred from homology"/>
<feature type="transmembrane region" description="Helical" evidence="1">
    <location>
        <begin position="198"/>
        <end position="220"/>
    </location>
</feature>
<dbReference type="InterPro" id="IPR022270">
    <property type="entry name" value="Blh_diox"/>
</dbReference>
<comment type="cofactor">
    <cofactor evidence="1">
        <name>Fe(2+)</name>
        <dbReference type="ChEBI" id="CHEBI:29033"/>
    </cofactor>
</comment>
<evidence type="ECO:0000313" key="3">
    <source>
        <dbReference type="Proteomes" id="UP001155057"/>
    </source>
</evidence>
<feature type="transmembrane region" description="Helical" evidence="1">
    <location>
        <begin position="281"/>
        <end position="304"/>
    </location>
</feature>
<dbReference type="GO" id="GO:0005886">
    <property type="term" value="C:plasma membrane"/>
    <property type="evidence" value="ECO:0007669"/>
    <property type="project" value="UniProtKB-SubCell"/>
</dbReference>
<feature type="transmembrane region" description="Helical" evidence="1">
    <location>
        <begin position="57"/>
        <end position="73"/>
    </location>
</feature>
<comment type="caution">
    <text evidence="2">The sequence shown here is derived from an EMBL/GenBank/DDBJ whole genome shotgun (WGS) entry which is preliminary data.</text>
</comment>
<accession>A0A9X2Q630</accession>
<dbReference type="EC" id="1.13.11.63" evidence="1"/>
<comment type="caution">
    <text evidence="1">Lacks conserved residue(s) required for the propagation of feature annotation.</text>
</comment>
<reference evidence="2" key="1">
    <citation type="submission" date="2022-08" db="EMBL/GenBank/DDBJ databases">
        <title>Genomic Encyclopedia of Type Strains, Phase V (KMG-V): Genome sequencing to study the core and pangenomes of soil and plant-associated prokaryotes.</title>
        <authorList>
            <person name="Whitman W."/>
        </authorList>
    </citation>
    <scope>NUCLEOTIDE SEQUENCE</scope>
    <source>
        <strain evidence="2">SP3049</strain>
    </source>
</reference>
<protein>
    <recommendedName>
        <fullName evidence="1">Probable beta-carotene 15,15'-dioxygenase</fullName>
        <ecNumber evidence="1">1.13.11.63</ecNumber>
    </recommendedName>
</protein>
<dbReference type="HAMAP" id="MF_02093">
    <property type="entry name" value="Beta_carotene_diox"/>
    <property type="match status" value="1"/>
</dbReference>
<organism evidence="2 3">
    <name type="scientific">Salinibacter ruber</name>
    <dbReference type="NCBI Taxonomy" id="146919"/>
    <lineage>
        <taxon>Bacteria</taxon>
        <taxon>Pseudomonadati</taxon>
        <taxon>Rhodothermota</taxon>
        <taxon>Rhodothermia</taxon>
        <taxon>Rhodothermales</taxon>
        <taxon>Salinibacteraceae</taxon>
        <taxon>Salinibacter</taxon>
    </lineage>
</organism>
<dbReference type="GO" id="GO:0005506">
    <property type="term" value="F:iron ion binding"/>
    <property type="evidence" value="ECO:0007669"/>
    <property type="project" value="UniProtKB-UniRule"/>
</dbReference>
<evidence type="ECO:0000313" key="2">
    <source>
        <dbReference type="EMBL" id="MCS3710820.1"/>
    </source>
</evidence>
<dbReference type="GO" id="GO:0016121">
    <property type="term" value="P:carotene catabolic process"/>
    <property type="evidence" value="ECO:0007669"/>
    <property type="project" value="UniProtKB-UniRule"/>
</dbReference>
<dbReference type="EMBL" id="JANUAE010000009">
    <property type="protein sequence ID" value="MCS3710820.1"/>
    <property type="molecule type" value="Genomic_DNA"/>
</dbReference>
<dbReference type="RefSeq" id="WP_259124153.1">
    <property type="nucleotide sequence ID" value="NZ_JANUAE010000009.1"/>
</dbReference>
<evidence type="ECO:0000256" key="1">
    <source>
        <dbReference type="HAMAP-Rule" id="MF_02093"/>
    </source>
</evidence>
<feature type="transmembrane region" description="Helical" evidence="1">
    <location>
        <begin position="311"/>
        <end position="334"/>
    </location>
</feature>